<gene>
    <name evidence="1" type="ORF">HNQ77_002183</name>
</gene>
<evidence type="ECO:0000313" key="2">
    <source>
        <dbReference type="Proteomes" id="UP000538666"/>
    </source>
</evidence>
<dbReference type="InterPro" id="IPR017853">
    <property type="entry name" value="GH"/>
</dbReference>
<evidence type="ECO:0000313" key="1">
    <source>
        <dbReference type="EMBL" id="MBB6144231.1"/>
    </source>
</evidence>
<dbReference type="AlphaFoldDB" id="A0A841JZ48"/>
<keyword evidence="1" id="KW-0326">Glycosidase</keyword>
<sequence>MNDEAISLPTRRSVLRGIGAVTCAGIAANAQPTVAAVETKPSASFFPILRQPDAVRAYAEDPNAISLRRSGSDWTQESLRFTCKESSDSLQLTLSAPATALSRLHLRWNFAVRPDLRLLGDAWERSYGELSWRSILPERPMPWYFLAFDGSSTHGYGVKTGAAAFAFWQCDREGVSLWLDVRNGGRGVLLNQRSLELATVLTRKGQPGADPFASARAFCRELSPSPRLPKTPVYGSNDWYYAYGKSSAEDILRDADLMAELAPSTGPRPFTVMDEGWEHNPRFPQMDEMAAQIRRKGVRPGIWVRPLRARGETNQSLLLSAERFGARTERHAENLAYDPTIPEAREKALASIRNPVAWKYDLVKHDFSTFDMLGQWGFEMGPSPTLAGWSFHDRSLTNAEIVRGLYQEIRQAAGEETILVGCNVVGHLSAGLFELQRTGDDVSGRLWERTRRMGVNTLAFRLPQHNTFFVMDPDCVPITDAIPWTLTKNWLDAVTASGASLVVSPSPGVLNGDRRDAVRAAFAIAASQGLEARPKDWLDSRTPQNWQAGAGQGRSYEWLEDGGAYPFEV</sequence>
<keyword evidence="1" id="KW-0378">Hydrolase</keyword>
<dbReference type="RefSeq" id="WP_156185896.1">
    <property type="nucleotide sequence ID" value="NZ_JACHEK010000004.1"/>
</dbReference>
<dbReference type="PROSITE" id="PS51318">
    <property type="entry name" value="TAT"/>
    <property type="match status" value="1"/>
</dbReference>
<dbReference type="OrthoDB" id="9758822at2"/>
<dbReference type="EMBL" id="JACHEK010000004">
    <property type="protein sequence ID" value="MBB6144231.1"/>
    <property type="molecule type" value="Genomic_DNA"/>
</dbReference>
<dbReference type="SUPFAM" id="SSF51445">
    <property type="entry name" value="(Trans)glycosidases"/>
    <property type="match status" value="1"/>
</dbReference>
<name>A0A841JZ48_9BACT</name>
<dbReference type="Proteomes" id="UP000538666">
    <property type="component" value="Unassembled WGS sequence"/>
</dbReference>
<protein>
    <submittedName>
        <fullName evidence="1">Alpha-galactosidase</fullName>
        <ecNumber evidence="1">3.2.1.22</ecNumber>
    </submittedName>
</protein>
<dbReference type="EC" id="3.2.1.22" evidence="1"/>
<dbReference type="GO" id="GO:0004557">
    <property type="term" value="F:alpha-galactosidase activity"/>
    <property type="evidence" value="ECO:0007669"/>
    <property type="project" value="UniProtKB-EC"/>
</dbReference>
<organism evidence="1 2">
    <name type="scientific">Silvibacterium bohemicum</name>
    <dbReference type="NCBI Taxonomy" id="1577686"/>
    <lineage>
        <taxon>Bacteria</taxon>
        <taxon>Pseudomonadati</taxon>
        <taxon>Acidobacteriota</taxon>
        <taxon>Terriglobia</taxon>
        <taxon>Terriglobales</taxon>
        <taxon>Acidobacteriaceae</taxon>
        <taxon>Silvibacterium</taxon>
    </lineage>
</organism>
<comment type="caution">
    <text evidence="1">The sequence shown here is derived from an EMBL/GenBank/DDBJ whole genome shotgun (WGS) entry which is preliminary data.</text>
</comment>
<reference evidence="1 2" key="1">
    <citation type="submission" date="2020-08" db="EMBL/GenBank/DDBJ databases">
        <title>Genomic Encyclopedia of Type Strains, Phase IV (KMG-IV): sequencing the most valuable type-strain genomes for metagenomic binning, comparative biology and taxonomic classification.</title>
        <authorList>
            <person name="Goeker M."/>
        </authorList>
    </citation>
    <scope>NUCLEOTIDE SEQUENCE [LARGE SCALE GENOMIC DNA]</scope>
    <source>
        <strain evidence="1 2">DSM 103733</strain>
    </source>
</reference>
<dbReference type="InterPro" id="IPR006311">
    <property type="entry name" value="TAT_signal"/>
</dbReference>
<dbReference type="Gene3D" id="3.20.20.70">
    <property type="entry name" value="Aldolase class I"/>
    <property type="match status" value="1"/>
</dbReference>
<proteinExistence type="predicted"/>
<keyword evidence="2" id="KW-1185">Reference proteome</keyword>
<accession>A0A841JZ48</accession>
<dbReference type="InterPro" id="IPR013785">
    <property type="entry name" value="Aldolase_TIM"/>
</dbReference>